<protein>
    <submittedName>
        <fullName evidence="1">Uncharacterized protein</fullName>
    </submittedName>
</protein>
<name>A0ABS2NS63_9FIRM</name>
<accession>A0ABS2NS63</accession>
<reference evidence="1 2" key="1">
    <citation type="submission" date="2021-01" db="EMBL/GenBank/DDBJ databases">
        <title>Genomic Encyclopedia of Type Strains, Phase IV (KMG-IV): sequencing the most valuable type-strain genomes for metagenomic binning, comparative biology and taxonomic classification.</title>
        <authorList>
            <person name="Goeker M."/>
        </authorList>
    </citation>
    <scope>NUCLEOTIDE SEQUENCE [LARGE SCALE GENOMIC DNA]</scope>
    <source>
        <strain evidence="1 2">DSM 25890</strain>
    </source>
</reference>
<dbReference type="EMBL" id="JAFBEE010000017">
    <property type="protein sequence ID" value="MBM7615778.1"/>
    <property type="molecule type" value="Genomic_DNA"/>
</dbReference>
<evidence type="ECO:0000313" key="1">
    <source>
        <dbReference type="EMBL" id="MBM7615778.1"/>
    </source>
</evidence>
<organism evidence="1 2">
    <name type="scientific">Alkaliphilus hydrothermalis</name>
    <dbReference type="NCBI Taxonomy" id="1482730"/>
    <lineage>
        <taxon>Bacteria</taxon>
        <taxon>Bacillati</taxon>
        <taxon>Bacillota</taxon>
        <taxon>Clostridia</taxon>
        <taxon>Peptostreptococcales</taxon>
        <taxon>Natronincolaceae</taxon>
        <taxon>Alkaliphilus</taxon>
    </lineage>
</organism>
<keyword evidence="2" id="KW-1185">Reference proteome</keyword>
<evidence type="ECO:0000313" key="2">
    <source>
        <dbReference type="Proteomes" id="UP001314796"/>
    </source>
</evidence>
<sequence length="149" mass="17102">MKPLVAQNGLEYHVDLKFSIAVSNSQNQIFQLLFEKLVTSKNTINDEGMMIQFNLNVNEEIGKFGRFKDVPGKTEIQQYMPIILSSPTYLGSDIVFLANLIKNYIEKEKFQKRKVPVDAIMLDKKIIDALENPTIMIKNLVLTKKHKKS</sequence>
<comment type="caution">
    <text evidence="1">The sequence shown here is derived from an EMBL/GenBank/DDBJ whole genome shotgun (WGS) entry which is preliminary data.</text>
</comment>
<dbReference type="Proteomes" id="UP001314796">
    <property type="component" value="Unassembled WGS sequence"/>
</dbReference>
<gene>
    <name evidence="1" type="ORF">JOC73_002352</name>
</gene>
<proteinExistence type="predicted"/>
<dbReference type="RefSeq" id="WP_204403366.1">
    <property type="nucleotide sequence ID" value="NZ_JAFBEE010000017.1"/>
</dbReference>